<gene>
    <name evidence="2" type="ORF">Tci_039362</name>
    <name evidence="3" type="ORF">Tci_366130</name>
</gene>
<accession>A0A699HB09</accession>
<protein>
    <submittedName>
        <fullName evidence="3">Uncharacterized protein</fullName>
    </submittedName>
</protein>
<reference evidence="3" key="1">
    <citation type="journal article" date="2019" name="Sci. Rep.">
        <title>Draft genome of Tanacetum cinerariifolium, the natural source of mosquito coil.</title>
        <authorList>
            <person name="Yamashiro T."/>
            <person name="Shiraishi A."/>
            <person name="Satake H."/>
            <person name="Nakayama K."/>
        </authorList>
    </citation>
    <scope>NUCLEOTIDE SEQUENCE</scope>
</reference>
<name>A0A699HB09_TANCI</name>
<feature type="compositionally biased region" description="Low complexity" evidence="1">
    <location>
        <begin position="31"/>
        <end position="44"/>
    </location>
</feature>
<dbReference type="EMBL" id="BKCJ010140546">
    <property type="protein sequence ID" value="GEX94155.1"/>
    <property type="molecule type" value="Genomic_DNA"/>
</dbReference>
<comment type="caution">
    <text evidence="3">The sequence shown here is derived from an EMBL/GenBank/DDBJ whole genome shotgun (WGS) entry which is preliminary data.</text>
</comment>
<feature type="region of interest" description="Disordered" evidence="1">
    <location>
        <begin position="1"/>
        <end position="44"/>
    </location>
</feature>
<proteinExistence type="predicted"/>
<dbReference type="AlphaFoldDB" id="A0A699HB09"/>
<dbReference type="EMBL" id="BKCJ010005555">
    <property type="protein sequence ID" value="GEU67384.1"/>
    <property type="molecule type" value="Genomic_DNA"/>
</dbReference>
<organism evidence="3">
    <name type="scientific">Tanacetum cinerariifolium</name>
    <name type="common">Dalmatian daisy</name>
    <name type="synonym">Chrysanthemum cinerariifolium</name>
    <dbReference type="NCBI Taxonomy" id="118510"/>
    <lineage>
        <taxon>Eukaryota</taxon>
        <taxon>Viridiplantae</taxon>
        <taxon>Streptophyta</taxon>
        <taxon>Embryophyta</taxon>
        <taxon>Tracheophyta</taxon>
        <taxon>Spermatophyta</taxon>
        <taxon>Magnoliopsida</taxon>
        <taxon>eudicotyledons</taxon>
        <taxon>Gunneridae</taxon>
        <taxon>Pentapetalae</taxon>
        <taxon>asterids</taxon>
        <taxon>campanulids</taxon>
        <taxon>Asterales</taxon>
        <taxon>Asteraceae</taxon>
        <taxon>Asteroideae</taxon>
        <taxon>Anthemideae</taxon>
        <taxon>Anthemidinae</taxon>
        <taxon>Tanacetum</taxon>
    </lineage>
</organism>
<evidence type="ECO:0000313" key="3">
    <source>
        <dbReference type="EMBL" id="GEX94155.1"/>
    </source>
</evidence>
<sequence>MSDKKFTQPLTPEKPTEAILQPKQFPHSKTHGSGSSSEQHTHQTTSLITQGFLIDKEYHELLKLQDVEVLRQTLEEEARAEKE</sequence>
<evidence type="ECO:0000313" key="2">
    <source>
        <dbReference type="EMBL" id="GEU67384.1"/>
    </source>
</evidence>
<evidence type="ECO:0000256" key="1">
    <source>
        <dbReference type="SAM" id="MobiDB-lite"/>
    </source>
</evidence>